<dbReference type="Proteomes" id="UP000594688">
    <property type="component" value="Chromosome"/>
</dbReference>
<gene>
    <name evidence="1" type="ORF">G3M70_00470</name>
</gene>
<dbReference type="EMBL" id="CP048685">
    <property type="protein sequence ID" value="QPJ60442.1"/>
    <property type="molecule type" value="Genomic_DNA"/>
</dbReference>
<reference evidence="1 2" key="1">
    <citation type="submission" date="2020-02" db="EMBL/GenBank/DDBJ databases">
        <title>Genomic and physiological characterization of two novel Nitrospinaceae genera.</title>
        <authorList>
            <person name="Mueller A.J."/>
            <person name="Jung M.-Y."/>
            <person name="Strachan C.R."/>
            <person name="Herbold C.W."/>
            <person name="Kirkegaard R.H."/>
            <person name="Daims H."/>
        </authorList>
    </citation>
    <scope>NUCLEOTIDE SEQUENCE [LARGE SCALE GENOMIC DNA]</scope>
    <source>
        <strain evidence="1">EB</strain>
    </source>
</reference>
<dbReference type="Pfam" id="PF05936">
    <property type="entry name" value="T6SS_VasE"/>
    <property type="match status" value="1"/>
</dbReference>
<dbReference type="KEGG" id="nli:G3M70_00470"/>
<organism evidence="1 2">
    <name type="scientific">Candidatus Nitronauta litoralis</name>
    <dbReference type="NCBI Taxonomy" id="2705533"/>
    <lineage>
        <taxon>Bacteria</taxon>
        <taxon>Pseudomonadati</taxon>
        <taxon>Nitrospinota/Tectimicrobiota group</taxon>
        <taxon>Nitrospinota</taxon>
        <taxon>Nitrospinia</taxon>
        <taxon>Nitrospinales</taxon>
        <taxon>Nitrospinaceae</taxon>
        <taxon>Candidatus Nitronauta</taxon>
    </lineage>
</organism>
<dbReference type="InterPro" id="IPR010263">
    <property type="entry name" value="T6SS_TssK"/>
</dbReference>
<proteinExistence type="predicted"/>
<name>A0A7T0BU18_9BACT</name>
<evidence type="ECO:0000313" key="2">
    <source>
        <dbReference type="Proteomes" id="UP000594688"/>
    </source>
</evidence>
<dbReference type="PANTHER" id="PTHR35566">
    <property type="entry name" value="BLR3599 PROTEIN"/>
    <property type="match status" value="1"/>
</dbReference>
<sequence>MVDARRIPFPIQWHEGMMLAPQHFQQSASRHEELLHYHLMSSNPFHWGVRRLKIDPVLLVSGKFRILELEAILPDGLIVEHGHLDDTSALEIELEEFAEDIRTTPLLIHLALPEKKVGTSFKGDLARFDSIEGRPVSDENTGDNEIPIPRLKPRLLLLATDEPPQKYVSFPLAEVTYKNETFAQTDYLPPSLAISLGSPLGELCQQISQRLREKAIYLSEQVQSPSSSAGAPMILETKNTIKSLVANLPQFEAVLNTGVSHPFPLYVSLCGLVGEMAALGTGMVPPVLPAYNHNDIRFSFDTAREFIFRMIEEGINEAYTGYPFTWVDNLFALNFSEAWMKQKHVYLGVRGPSGMGEKDLVSWIEKSWIGTVNKIPSMREKRILGPERKPIEGDRDIIPARGVVLFQLTVDPDFIEPEQPLQIFNTADKTDAGRPMEILLYVKANT</sequence>
<dbReference type="AlphaFoldDB" id="A0A7T0BU18"/>
<dbReference type="NCBIfam" id="TIGR03353">
    <property type="entry name" value="VI_chp_4"/>
    <property type="match status" value="1"/>
</dbReference>
<dbReference type="PANTHER" id="PTHR35566:SF1">
    <property type="entry name" value="TYPE VI SECRETION SYSTEM BASEPLATE COMPONENT TSSK1"/>
    <property type="match status" value="1"/>
</dbReference>
<evidence type="ECO:0000313" key="1">
    <source>
        <dbReference type="EMBL" id="QPJ60442.1"/>
    </source>
</evidence>
<protein>
    <submittedName>
        <fullName evidence="1">Type VI secretion system baseplate subunit TssK</fullName>
    </submittedName>
</protein>
<accession>A0A7T0BU18</accession>